<evidence type="ECO:0000313" key="4">
    <source>
        <dbReference type="Proteomes" id="UP001211065"/>
    </source>
</evidence>
<reference evidence="3" key="1">
    <citation type="submission" date="2020-05" db="EMBL/GenBank/DDBJ databases">
        <title>Phylogenomic resolution of chytrid fungi.</title>
        <authorList>
            <person name="Stajich J.E."/>
            <person name="Amses K."/>
            <person name="Simmons R."/>
            <person name="Seto K."/>
            <person name="Myers J."/>
            <person name="Bonds A."/>
            <person name="Quandt C.A."/>
            <person name="Barry K."/>
            <person name="Liu P."/>
            <person name="Grigoriev I."/>
            <person name="Longcore J.E."/>
            <person name="James T.Y."/>
        </authorList>
    </citation>
    <scope>NUCLEOTIDE SEQUENCE</scope>
    <source>
        <strain evidence="3">JEL0476</strain>
    </source>
</reference>
<comment type="caution">
    <text evidence="3">The sequence shown here is derived from an EMBL/GenBank/DDBJ whole genome shotgun (WGS) entry which is preliminary data.</text>
</comment>
<dbReference type="PANTHER" id="PTHR15046">
    <property type="entry name" value="GLYCO_TRANS_2-LIKE DOMAIN-CONTAINING PROTEIN"/>
    <property type="match status" value="1"/>
</dbReference>
<dbReference type="SMART" id="SM00060">
    <property type="entry name" value="FN3"/>
    <property type="match status" value="1"/>
</dbReference>
<dbReference type="PROSITE" id="PS50853">
    <property type="entry name" value="FN3"/>
    <property type="match status" value="1"/>
</dbReference>
<proteinExistence type="inferred from homology"/>
<sequence>MLWTTKASTFKYRNYKTLESYFYHHPDAEIILYVTDLKTSDFDIYTNNGYDIKLVNLTDDYLRQMSLDCPGKSWIDNLSEHKKGKYYYSHITDYVRFCALYQWGGLYSDFDAITLQRLDVDVNFIGRDSANSGGTCTWCAWKNDIYLPPGVMAAEKGHPILKKALEIGFGADYDSNIFNQVGPMAITKAYNEITKESGVDESFKIYAQEELYPYNYLTSSSVFYNTQASFGKLERIRRSAKSLHLFGHKTKNLEIEHHSILMRAFEFYSIINDRLVEKEFKLKGPRQLSVGKVLEELEDIRIVSPKEFKRDPSLKFFVKVKVANGYIRLATTNQKEIKNKNKKLESELEDGWKKDLVMEDFTISSLNKKLSRLIYYSKNLPNGRDEITVILKTNKGKLEQRMKIPVYDVTALVTIIVKTVGRLDKVVSLAESTRKFYQTAVIIVADDIEFNKRPEGMSREYYYLPLPADIGLSAGRNKMIEKVKTEYFLTLDDDFTMDRTSQLGILIHALEIAGKDGKKFDIAAGKNPVDESKYGFDFCGLLHVENKTLFLKNGYLSSTYHENCMQVEFVPNIFLGRTETFKNRIKWDELLKVGEHEDFFLRAKEIGIKTLTCPGVAFQHNQVEHWLKRDDYEIKRSRVFDFWKLSLRKHGLEKLNSFGKIMMDLVEPPPVNNVEIISVFSQSMTLTWDSSSPSFKILYTESGKDDWKPVNDGEGEDYRGGKSIVVSKLKSGTQYLFNVFAGNNFDFENQGFKIAGVTMKSKVEESLNLIENGSFEKLIPTFKVSMGGIFHVQNFEANTGNFSGRTQILTRAFNSKFPTTVFISQLIDYQKICKKKKNSCFNSIKKNERNLKTRTLNLSANSKSERLYGWVEWRVELFIKFKGEDKSIMAKEDFDRLTNGWQTRVISMCLNPLAEIETIEVKGVLITFPGSVFWDDFVLIESF</sequence>
<dbReference type="SUPFAM" id="SSF49265">
    <property type="entry name" value="Fibronectin type III"/>
    <property type="match status" value="1"/>
</dbReference>
<gene>
    <name evidence="3" type="primary">B4GALNT1</name>
    <name evidence="3" type="ORF">HK099_005518</name>
</gene>
<dbReference type="SUPFAM" id="SSF53448">
    <property type="entry name" value="Nucleotide-diphospho-sugar transferases"/>
    <property type="match status" value="2"/>
</dbReference>
<protein>
    <submittedName>
        <fullName evidence="3">Beta-1,4 N-acetylgalactosaminyltransferase 1</fullName>
    </submittedName>
</protein>
<dbReference type="CDD" id="cd00063">
    <property type="entry name" value="FN3"/>
    <property type="match status" value="1"/>
</dbReference>
<dbReference type="EMBL" id="JADGJW010000432">
    <property type="protein sequence ID" value="KAJ3217342.1"/>
    <property type="molecule type" value="Genomic_DNA"/>
</dbReference>
<dbReference type="InterPro" id="IPR003961">
    <property type="entry name" value="FN3_dom"/>
</dbReference>
<comment type="similarity">
    <text evidence="1">Belongs to the glycosyltransferase 32 family.</text>
</comment>
<evidence type="ECO:0000259" key="2">
    <source>
        <dbReference type="PROSITE" id="PS50853"/>
    </source>
</evidence>
<dbReference type="InterPro" id="IPR007577">
    <property type="entry name" value="GlycoTrfase_DXD_sugar-bd_CS"/>
</dbReference>
<dbReference type="PANTHER" id="PTHR15046:SF3">
    <property type="entry name" value="BETA-1,4 N-ACETYLGALACTOSAMINYLTRANSFERASE 2-LIKE"/>
    <property type="match status" value="1"/>
</dbReference>
<dbReference type="InterPro" id="IPR013783">
    <property type="entry name" value="Ig-like_fold"/>
</dbReference>
<evidence type="ECO:0000313" key="3">
    <source>
        <dbReference type="EMBL" id="KAJ3217342.1"/>
    </source>
</evidence>
<evidence type="ECO:0000256" key="1">
    <source>
        <dbReference type="ARBA" id="ARBA00009003"/>
    </source>
</evidence>
<dbReference type="InterPro" id="IPR036116">
    <property type="entry name" value="FN3_sf"/>
</dbReference>
<feature type="domain" description="Fibronectin type-III" evidence="2">
    <location>
        <begin position="670"/>
        <end position="764"/>
    </location>
</feature>
<dbReference type="Proteomes" id="UP001211065">
    <property type="component" value="Unassembled WGS sequence"/>
</dbReference>
<dbReference type="Gene3D" id="3.90.550.20">
    <property type="match status" value="1"/>
</dbReference>
<dbReference type="Pfam" id="PF04488">
    <property type="entry name" value="Gly_transf_sug"/>
    <property type="match status" value="1"/>
</dbReference>
<dbReference type="Gene3D" id="3.90.550.10">
    <property type="entry name" value="Spore Coat Polysaccharide Biosynthesis Protein SpsA, Chain A"/>
    <property type="match status" value="1"/>
</dbReference>
<dbReference type="InterPro" id="IPR007652">
    <property type="entry name" value="A1-4-GlycosylTfrase_dom"/>
</dbReference>
<accession>A0AAD5U1I5</accession>
<dbReference type="Pfam" id="PF04572">
    <property type="entry name" value="Gb3_synth"/>
    <property type="match status" value="1"/>
</dbReference>
<dbReference type="InterPro" id="IPR029044">
    <property type="entry name" value="Nucleotide-diphossugar_trans"/>
</dbReference>
<dbReference type="Gene3D" id="2.60.40.10">
    <property type="entry name" value="Immunoglobulins"/>
    <property type="match status" value="1"/>
</dbReference>
<keyword evidence="4" id="KW-1185">Reference proteome</keyword>
<organism evidence="3 4">
    <name type="scientific">Clydaea vesicula</name>
    <dbReference type="NCBI Taxonomy" id="447962"/>
    <lineage>
        <taxon>Eukaryota</taxon>
        <taxon>Fungi</taxon>
        <taxon>Fungi incertae sedis</taxon>
        <taxon>Chytridiomycota</taxon>
        <taxon>Chytridiomycota incertae sedis</taxon>
        <taxon>Chytridiomycetes</taxon>
        <taxon>Lobulomycetales</taxon>
        <taxon>Lobulomycetaceae</taxon>
        <taxon>Clydaea</taxon>
    </lineage>
</organism>
<name>A0AAD5U1I5_9FUNG</name>
<dbReference type="AlphaFoldDB" id="A0AAD5U1I5"/>